<dbReference type="EMBL" id="UZAM01010566">
    <property type="protein sequence ID" value="VDP12880.1"/>
    <property type="molecule type" value="Genomic_DNA"/>
</dbReference>
<evidence type="ECO:0000256" key="1">
    <source>
        <dbReference type="SAM" id="MobiDB-lite"/>
    </source>
</evidence>
<name>A0A183IUS8_9BILA</name>
<reference evidence="2 3" key="2">
    <citation type="submission" date="2018-11" db="EMBL/GenBank/DDBJ databases">
        <authorList>
            <consortium name="Pathogen Informatics"/>
        </authorList>
    </citation>
    <scope>NUCLEOTIDE SEQUENCE [LARGE SCALE GENOMIC DNA]</scope>
</reference>
<protein>
    <submittedName>
        <fullName evidence="2 4">Uncharacterized protein</fullName>
    </submittedName>
</protein>
<proteinExistence type="predicted"/>
<gene>
    <name evidence="2" type="ORF">SBAD_LOCUS7375</name>
</gene>
<evidence type="ECO:0000313" key="4">
    <source>
        <dbReference type="WBParaSite" id="SBAD_0000765001-mRNA-1"/>
    </source>
</evidence>
<reference evidence="4" key="1">
    <citation type="submission" date="2016-06" db="UniProtKB">
        <authorList>
            <consortium name="WormBaseParasite"/>
        </authorList>
    </citation>
    <scope>IDENTIFICATION</scope>
</reference>
<feature type="compositionally biased region" description="Basic and acidic residues" evidence="1">
    <location>
        <begin position="8"/>
        <end position="22"/>
    </location>
</feature>
<feature type="region of interest" description="Disordered" evidence="1">
    <location>
        <begin position="1"/>
        <end position="40"/>
    </location>
</feature>
<sequence>MDGQWSGKRTEREMASDDDHGTITKPRKPRKYRATQPSANGGDIWWSRASFRREAVVIGLLSSAAVMEHPPGR</sequence>
<accession>A0A183IUS8</accession>
<organism evidence="4">
    <name type="scientific">Soboliphyme baturini</name>
    <dbReference type="NCBI Taxonomy" id="241478"/>
    <lineage>
        <taxon>Eukaryota</taxon>
        <taxon>Metazoa</taxon>
        <taxon>Ecdysozoa</taxon>
        <taxon>Nematoda</taxon>
        <taxon>Enoplea</taxon>
        <taxon>Dorylaimia</taxon>
        <taxon>Dioctophymatida</taxon>
        <taxon>Dioctophymatoidea</taxon>
        <taxon>Soboliphymatidae</taxon>
        <taxon>Soboliphyme</taxon>
    </lineage>
</organism>
<dbReference type="WBParaSite" id="SBAD_0000765001-mRNA-1">
    <property type="protein sequence ID" value="SBAD_0000765001-mRNA-1"/>
    <property type="gene ID" value="SBAD_0000765001"/>
</dbReference>
<evidence type="ECO:0000313" key="2">
    <source>
        <dbReference type="EMBL" id="VDP12880.1"/>
    </source>
</evidence>
<keyword evidence="3" id="KW-1185">Reference proteome</keyword>
<dbReference type="AlphaFoldDB" id="A0A183IUS8"/>
<dbReference type="Proteomes" id="UP000270296">
    <property type="component" value="Unassembled WGS sequence"/>
</dbReference>
<evidence type="ECO:0000313" key="3">
    <source>
        <dbReference type="Proteomes" id="UP000270296"/>
    </source>
</evidence>